<comment type="similarity">
    <text evidence="1">Belongs to the CCR4/nocturin family.</text>
</comment>
<gene>
    <name evidence="3" type="ORF">EC973_005472</name>
</gene>
<evidence type="ECO:0008006" key="5">
    <source>
        <dbReference type="Google" id="ProtNLM"/>
    </source>
</evidence>
<dbReference type="PANTHER" id="PTHR12121">
    <property type="entry name" value="CARBON CATABOLITE REPRESSOR PROTEIN 4"/>
    <property type="match status" value="1"/>
</dbReference>
<evidence type="ECO:0000256" key="1">
    <source>
        <dbReference type="ARBA" id="ARBA00010774"/>
    </source>
</evidence>
<dbReference type="GO" id="GO:0006139">
    <property type="term" value="P:nucleobase-containing compound metabolic process"/>
    <property type="evidence" value="ECO:0007669"/>
    <property type="project" value="UniProtKB-ARBA"/>
</dbReference>
<dbReference type="Proteomes" id="UP000605846">
    <property type="component" value="Unassembled WGS sequence"/>
</dbReference>
<evidence type="ECO:0000313" key="4">
    <source>
        <dbReference type="Proteomes" id="UP000605846"/>
    </source>
</evidence>
<dbReference type="SUPFAM" id="SSF56219">
    <property type="entry name" value="DNase I-like"/>
    <property type="match status" value="1"/>
</dbReference>
<protein>
    <recommendedName>
        <fullName evidence="5">Endonuclease/exonuclease/phosphatase domain-containing protein</fullName>
    </recommendedName>
</protein>
<keyword evidence="2" id="KW-0378">Hydrolase</keyword>
<reference evidence="3" key="1">
    <citation type="submission" date="2020-01" db="EMBL/GenBank/DDBJ databases">
        <title>Genome Sequencing of Three Apophysomyces-Like Fungal Strains Confirms a Novel Fungal Genus in the Mucoromycota with divergent Burkholderia-like Endosymbiotic Bacteria.</title>
        <authorList>
            <person name="Stajich J.E."/>
            <person name="Macias A.M."/>
            <person name="Carter-House D."/>
            <person name="Lovett B."/>
            <person name="Kasson L.R."/>
            <person name="Berry K."/>
            <person name="Grigoriev I."/>
            <person name="Chang Y."/>
            <person name="Spatafora J."/>
            <person name="Kasson M.T."/>
        </authorList>
    </citation>
    <scope>NUCLEOTIDE SEQUENCE</scope>
    <source>
        <strain evidence="3">NRRL A-21654</strain>
    </source>
</reference>
<dbReference type="AlphaFoldDB" id="A0A8H7EUS8"/>
<keyword evidence="4" id="KW-1185">Reference proteome</keyword>
<accession>A0A8H7EUS8</accession>
<organism evidence="3 4">
    <name type="scientific">Apophysomyces ossiformis</name>
    <dbReference type="NCBI Taxonomy" id="679940"/>
    <lineage>
        <taxon>Eukaryota</taxon>
        <taxon>Fungi</taxon>
        <taxon>Fungi incertae sedis</taxon>
        <taxon>Mucoromycota</taxon>
        <taxon>Mucoromycotina</taxon>
        <taxon>Mucoromycetes</taxon>
        <taxon>Mucorales</taxon>
        <taxon>Mucorineae</taxon>
        <taxon>Mucoraceae</taxon>
        <taxon>Apophysomyces</taxon>
    </lineage>
</organism>
<dbReference type="InterPro" id="IPR050410">
    <property type="entry name" value="CCR4/nocturin_mRNA_transcr"/>
</dbReference>
<dbReference type="GO" id="GO:0000175">
    <property type="term" value="F:3'-5'-RNA exonuclease activity"/>
    <property type="evidence" value="ECO:0007669"/>
    <property type="project" value="TreeGrafter"/>
</dbReference>
<dbReference type="Gene3D" id="3.60.10.10">
    <property type="entry name" value="Endonuclease/exonuclease/phosphatase"/>
    <property type="match status" value="1"/>
</dbReference>
<evidence type="ECO:0000256" key="2">
    <source>
        <dbReference type="ARBA" id="ARBA00022801"/>
    </source>
</evidence>
<proteinExistence type="inferred from homology"/>
<evidence type="ECO:0000313" key="3">
    <source>
        <dbReference type="EMBL" id="KAF7728846.1"/>
    </source>
</evidence>
<dbReference type="OrthoDB" id="428734at2759"/>
<dbReference type="PANTHER" id="PTHR12121:SF45">
    <property type="entry name" value="NOCTURNIN"/>
    <property type="match status" value="1"/>
</dbReference>
<dbReference type="InterPro" id="IPR036691">
    <property type="entry name" value="Endo/exonu/phosph_ase_sf"/>
</dbReference>
<name>A0A8H7EUS8_9FUNG</name>
<comment type="caution">
    <text evidence="3">The sequence shown here is derived from an EMBL/GenBank/DDBJ whole genome shotgun (WGS) entry which is preliminary data.</text>
</comment>
<dbReference type="EMBL" id="JABAYA010000031">
    <property type="protein sequence ID" value="KAF7728846.1"/>
    <property type="molecule type" value="Genomic_DNA"/>
</dbReference>
<sequence length="286" mass="32508">MIVEDIAQYEPDIMCLQEVDNYDEFYKESFSKLGHATKQHGCMIGYKATKFERAEYATLDYDSDTLAPATQQTGNIAQLIGLRFVDLPKGLVIGNTHLYWRPQSFYERMRQTAIYMRRLDEFKSKLGSVQDGRQWSSLLIGGMYLSDFNTAPIDATYAAIQQNPLTAAQLETLHLSRRSFGGEESNPDETGCVGDSEETSLMSVSDLMELFTEGKKWRSVYSQYSDVGKAASDVYGEPKFTHYAAMYCGTLDYIFADSDKHQVLELLEMPEVDKNFADEIEFFAQK</sequence>